<feature type="compositionally biased region" description="Basic residues" evidence="10">
    <location>
        <begin position="130"/>
        <end position="140"/>
    </location>
</feature>
<dbReference type="GO" id="GO:0003746">
    <property type="term" value="F:translation elongation factor activity"/>
    <property type="evidence" value="ECO:0007669"/>
    <property type="project" value="UniProtKB-KW"/>
</dbReference>
<dbReference type="InterPro" id="IPR057936">
    <property type="entry name" value="KOWx_Spt5"/>
</dbReference>
<feature type="compositionally biased region" description="Polar residues" evidence="10">
    <location>
        <begin position="981"/>
        <end position="991"/>
    </location>
</feature>
<keyword evidence="14" id="KW-0648">Protein biosynthesis</keyword>
<feature type="domain" description="Spt5 C-terminal" evidence="13">
    <location>
        <begin position="881"/>
        <end position="1071"/>
    </location>
</feature>
<gene>
    <name evidence="14" type="ORF">K402DRAFT_401122</name>
</gene>
<evidence type="ECO:0000256" key="7">
    <source>
        <dbReference type="ARBA" id="ARBA00024691"/>
    </source>
</evidence>
<evidence type="ECO:0000256" key="4">
    <source>
        <dbReference type="ARBA" id="ARBA00022664"/>
    </source>
</evidence>
<organism evidence="14 15">
    <name type="scientific">Aulographum hederae CBS 113979</name>
    <dbReference type="NCBI Taxonomy" id="1176131"/>
    <lineage>
        <taxon>Eukaryota</taxon>
        <taxon>Fungi</taxon>
        <taxon>Dikarya</taxon>
        <taxon>Ascomycota</taxon>
        <taxon>Pezizomycotina</taxon>
        <taxon>Dothideomycetes</taxon>
        <taxon>Pleosporomycetidae</taxon>
        <taxon>Aulographales</taxon>
        <taxon>Aulographaceae</taxon>
    </lineage>
</organism>
<dbReference type="InterPro" id="IPR014722">
    <property type="entry name" value="Rib_uL2_dom2"/>
</dbReference>
<dbReference type="PANTHER" id="PTHR11125">
    <property type="entry name" value="SUPPRESSOR OF TY 5"/>
    <property type="match status" value="1"/>
</dbReference>
<dbReference type="GO" id="GO:0006397">
    <property type="term" value="P:mRNA processing"/>
    <property type="evidence" value="ECO:0007669"/>
    <property type="project" value="UniProtKB-KW"/>
</dbReference>
<keyword evidence="5 9" id="KW-0804">Transcription</keyword>
<comment type="function">
    <text evidence="7 9">The SPT4-SPT5 complex mediates both activation and inhibition of transcription elongation, and plays a role in pre-mRNA processing. This complex seems to be important for the stability of the RNA polymerase II elongation machinery on the chromatin template but not for the inherent ability of this machinery to translocate down the gene.</text>
</comment>
<dbReference type="InterPro" id="IPR041978">
    <property type="entry name" value="KOW_Spt5_5"/>
</dbReference>
<dbReference type="Pfam" id="PF11942">
    <property type="entry name" value="Spt5_N"/>
    <property type="match status" value="1"/>
</dbReference>
<dbReference type="FunFam" id="2.30.30.30:FF:000029">
    <property type="entry name" value="Transcription elongation factor SPT5"/>
    <property type="match status" value="1"/>
</dbReference>
<dbReference type="CDD" id="cd06082">
    <property type="entry name" value="KOW_Spt5_2"/>
    <property type="match status" value="1"/>
</dbReference>
<dbReference type="Pfam" id="PF23291">
    <property type="entry name" value="KOW4_SPT5"/>
    <property type="match status" value="1"/>
</dbReference>
<dbReference type="GO" id="GO:0000785">
    <property type="term" value="C:chromatin"/>
    <property type="evidence" value="ECO:0007669"/>
    <property type="project" value="UniProtKB-ARBA"/>
</dbReference>
<protein>
    <recommendedName>
        <fullName evidence="3 9">Transcription elongation factor SPT5</fullName>
    </recommendedName>
</protein>
<evidence type="ECO:0000256" key="2">
    <source>
        <dbReference type="ARBA" id="ARBA00006956"/>
    </source>
</evidence>
<dbReference type="CDD" id="cd06083">
    <property type="entry name" value="KOW_Spt5_3"/>
    <property type="match status" value="1"/>
</dbReference>
<feature type="domain" description="KOW" evidence="12">
    <location>
        <begin position="553"/>
        <end position="580"/>
    </location>
</feature>
<feature type="compositionally biased region" description="Low complexity" evidence="10">
    <location>
        <begin position="880"/>
        <end position="897"/>
    </location>
</feature>
<feature type="region of interest" description="Disordered" evidence="10">
    <location>
        <begin position="827"/>
        <end position="934"/>
    </location>
</feature>
<dbReference type="SUPFAM" id="SSF50104">
    <property type="entry name" value="Translation proteins SH3-like domain"/>
    <property type="match status" value="1"/>
</dbReference>
<feature type="region of interest" description="Disordered" evidence="10">
    <location>
        <begin position="957"/>
        <end position="1090"/>
    </location>
</feature>
<keyword evidence="6 9" id="KW-0539">Nucleus</keyword>
<dbReference type="SMART" id="SM00738">
    <property type="entry name" value="NGN"/>
    <property type="match status" value="1"/>
</dbReference>
<dbReference type="FunFam" id="3.30.70.940:FF:000005">
    <property type="entry name" value="Transcription elongation factor SPT5"/>
    <property type="match status" value="1"/>
</dbReference>
<evidence type="ECO:0000256" key="6">
    <source>
        <dbReference type="ARBA" id="ARBA00023242"/>
    </source>
</evidence>
<feature type="compositionally biased region" description="Low complexity" evidence="10">
    <location>
        <begin position="992"/>
        <end position="1056"/>
    </location>
</feature>
<dbReference type="SMART" id="SM00739">
    <property type="entry name" value="KOW"/>
    <property type="match status" value="4"/>
</dbReference>
<keyword evidence="14" id="KW-0251">Elongation factor</keyword>
<dbReference type="GO" id="GO:0006368">
    <property type="term" value="P:transcription elongation by RNA polymerase II"/>
    <property type="evidence" value="ECO:0007669"/>
    <property type="project" value="TreeGrafter"/>
</dbReference>
<evidence type="ECO:0000256" key="9">
    <source>
        <dbReference type="PIRNR" id="PIRNR036945"/>
    </source>
</evidence>
<evidence type="ECO:0000313" key="15">
    <source>
        <dbReference type="Proteomes" id="UP000800041"/>
    </source>
</evidence>
<feature type="compositionally biased region" description="Acidic residues" evidence="10">
    <location>
        <begin position="146"/>
        <end position="164"/>
    </location>
</feature>
<comment type="similarity">
    <text evidence="2 9">Belongs to the SPT5 family.</text>
</comment>
<dbReference type="InterPro" id="IPR036735">
    <property type="entry name" value="NGN_dom_sf"/>
</dbReference>
<feature type="compositionally biased region" description="Polar residues" evidence="10">
    <location>
        <begin position="957"/>
        <end position="968"/>
    </location>
</feature>
<dbReference type="PANTHER" id="PTHR11125:SF7">
    <property type="entry name" value="TRANSCRIPTION ELONGATION FACTOR SPT5"/>
    <property type="match status" value="1"/>
</dbReference>
<dbReference type="AlphaFoldDB" id="A0A6G1HB62"/>
<comment type="subunit">
    <text evidence="8">Component of the SPT4-SPT5 complex. Interacts with RNA polymerase II.</text>
</comment>
<feature type="region of interest" description="Disordered" evidence="10">
    <location>
        <begin position="391"/>
        <end position="422"/>
    </location>
</feature>
<feature type="compositionally biased region" description="Acidic residues" evidence="10">
    <location>
        <begin position="45"/>
        <end position="54"/>
    </location>
</feature>
<dbReference type="InterPro" id="IPR005100">
    <property type="entry name" value="NGN-domain"/>
</dbReference>
<dbReference type="GO" id="GO:0032044">
    <property type="term" value="C:DSIF complex"/>
    <property type="evidence" value="ECO:0007669"/>
    <property type="project" value="TreeGrafter"/>
</dbReference>
<dbReference type="SMART" id="SM01104">
    <property type="entry name" value="CTD"/>
    <property type="match status" value="1"/>
</dbReference>
<dbReference type="Pfam" id="PF12815">
    <property type="entry name" value="CTD"/>
    <property type="match status" value="1"/>
</dbReference>
<feature type="compositionally biased region" description="Polar residues" evidence="10">
    <location>
        <begin position="916"/>
        <end position="931"/>
    </location>
</feature>
<feature type="compositionally biased region" description="Basic and acidic residues" evidence="10">
    <location>
        <begin position="412"/>
        <end position="422"/>
    </location>
</feature>
<evidence type="ECO:0000259" key="11">
    <source>
        <dbReference type="SMART" id="SM00738"/>
    </source>
</evidence>
<evidence type="ECO:0000259" key="12">
    <source>
        <dbReference type="SMART" id="SM00739"/>
    </source>
</evidence>
<dbReference type="PIRSF" id="PIRSF036945">
    <property type="entry name" value="Spt5"/>
    <property type="match status" value="1"/>
</dbReference>
<dbReference type="Pfam" id="PF23037">
    <property type="entry name" value="KOWx_SPT5"/>
    <property type="match status" value="1"/>
</dbReference>
<evidence type="ECO:0000256" key="1">
    <source>
        <dbReference type="ARBA" id="ARBA00004123"/>
    </source>
</evidence>
<dbReference type="InterPro" id="IPR041977">
    <property type="entry name" value="KOW_Spt5_4"/>
</dbReference>
<dbReference type="CDD" id="cd06085">
    <property type="entry name" value="KOW_Spt5_5"/>
    <property type="match status" value="1"/>
</dbReference>
<dbReference type="Pfam" id="PF03439">
    <property type="entry name" value="Spt5-NGN"/>
    <property type="match status" value="1"/>
</dbReference>
<feature type="domain" description="KOW" evidence="12">
    <location>
        <begin position="675"/>
        <end position="700"/>
    </location>
</feature>
<name>A0A6G1HB62_9PEZI</name>
<evidence type="ECO:0000313" key="14">
    <source>
        <dbReference type="EMBL" id="KAF1990260.1"/>
    </source>
</evidence>
<evidence type="ECO:0000256" key="8">
    <source>
        <dbReference type="ARBA" id="ARBA00025870"/>
    </source>
</evidence>
<feature type="compositionally biased region" description="Acidic residues" evidence="10">
    <location>
        <begin position="72"/>
        <end position="126"/>
    </location>
</feature>
<dbReference type="GO" id="GO:0006357">
    <property type="term" value="P:regulation of transcription by RNA polymerase II"/>
    <property type="evidence" value="ECO:0007669"/>
    <property type="project" value="InterPro"/>
</dbReference>
<dbReference type="Pfam" id="PF00467">
    <property type="entry name" value="KOW"/>
    <property type="match status" value="1"/>
</dbReference>
<dbReference type="GO" id="GO:0003729">
    <property type="term" value="F:mRNA binding"/>
    <property type="evidence" value="ECO:0007669"/>
    <property type="project" value="TreeGrafter"/>
</dbReference>
<dbReference type="CDD" id="cd09888">
    <property type="entry name" value="NGN_Euk"/>
    <property type="match status" value="1"/>
</dbReference>
<keyword evidence="4" id="KW-0507">mRNA processing</keyword>
<feature type="domain" description="KOW" evidence="12">
    <location>
        <begin position="499"/>
        <end position="526"/>
    </location>
</feature>
<dbReference type="InterPro" id="IPR006645">
    <property type="entry name" value="NGN-like_dom"/>
</dbReference>
<feature type="compositionally biased region" description="Low complexity" evidence="10">
    <location>
        <begin position="1063"/>
        <end position="1080"/>
    </location>
</feature>
<dbReference type="Pfam" id="PF23284">
    <property type="entry name" value="KOW2_Spt5"/>
    <property type="match status" value="1"/>
</dbReference>
<dbReference type="CDD" id="cd06084">
    <property type="entry name" value="KOW_Spt5_4"/>
    <property type="match status" value="1"/>
</dbReference>
<dbReference type="CDD" id="cd06081">
    <property type="entry name" value="KOW_Spt5_1"/>
    <property type="match status" value="1"/>
</dbReference>
<dbReference type="Gene3D" id="2.30.30.30">
    <property type="match status" value="3"/>
</dbReference>
<feature type="domain" description="NusG-like N-terminal" evidence="11">
    <location>
        <begin position="236"/>
        <end position="331"/>
    </location>
</feature>
<dbReference type="EMBL" id="ML977142">
    <property type="protein sequence ID" value="KAF1990260.1"/>
    <property type="molecule type" value="Genomic_DNA"/>
</dbReference>
<dbReference type="InterPro" id="IPR041975">
    <property type="entry name" value="KOW_Spt5_2"/>
</dbReference>
<dbReference type="Proteomes" id="UP000800041">
    <property type="component" value="Unassembled WGS sequence"/>
</dbReference>
<dbReference type="FunFam" id="2.30.30.30:FF:000018">
    <property type="entry name" value="Transcription elongation factor SPT5"/>
    <property type="match status" value="1"/>
</dbReference>
<sequence>MEDFNDVESDNEFNPAPAEDSGDEKQTQSRARQSSSRARSRDVDVDADDDDGEDDAKVALSPGKVSGAGGDAEGDDDVNGEADDDANGEVEGENGEDDEGEGEDLGAGDDDDEDDEDEDEEEDEADAVGRPRKRQKRGRRNQFLDVEAEVDDEEDEEEEDEDIPDEVHPDDLLDRHAANEHDDRAHRELDRDRELVSQVEVEKLAAAMKEKYGRNRAAQSDAAVIPQRLLLPTVEDPTIWAVHCKPGKEKEVVMSIMKRIMDRGKTREPLQITTCFERGEATGFFYVEARRQADVMEAVDGIQNAWPRKAGGEVGTMLISISEMPDLLKTRKTKILEVGTYVRIRKPQLYHMDLGQVDYVESNGVDITVKVVPRLDYGANEDLNAALDANGKRKRGFAAQNKGPRPPPKLFNSDEAKKRDPRNLNQVRMVDKKHWTYKGKDYINGFLYMDMKVNQVYTDSVEPRLEEVTMFAAGQEDGTENLDLHALSQSLKASTSSSDYLPGDRVEIYQGEQSGLAGRAVKVHGDIVTIKVSSEGPLKGKEVEAPKKGLRKAFNEGDHVKVIGGKYMDEVGMVTRVKDDRITLVTDANTESITVFSKDLREAADSGGTTGTMKWDLYDLIMLDAATAAIITQLDRESCRILDQNGNSRTILNSHISGRIDPRHGAIAQDANGNEMRTGDLVNESGGEGRTGKLLHIHRQTLFILDRGQTANGGIWVTRTQNVMSVAAKGASAINTGRDLSKMNPAMQINGGAPQPMMPPPRIFGRDKMIGKTVSVRKGVYKGLLGIVKDTTETEARVELHTKNKLITVNRDLLIVKDPATGATLDINGRFGGGRGRGSTPSGGQTRYGGATPGARVPDWGGARTPMGASGSRTPAWGMSGSRTPAAAAGGRTPAPAWGRSGGDGGKTPAWGQGDGSRTVNPYTDGSRTSYGGSGGAANVSVPLFFSAESLYLTTPPRTKAWGSSSRTPFHPSAGVGSRTPAYQPNQSAYNAPTPGAGPYSAPTPGGAPTPAGAHTPGAHGAYSAPTPYDAPTPGYGGAPTPAAGGMGMDQPTPGARYGGAYGTPAAAPTPGAYPETPGGFADDDGPRWE</sequence>
<dbReference type="Pfam" id="PF23290">
    <property type="entry name" value="KOW5_SPT5"/>
    <property type="match status" value="1"/>
</dbReference>
<feature type="domain" description="KOW" evidence="12">
    <location>
        <begin position="767"/>
        <end position="794"/>
    </location>
</feature>
<dbReference type="Gene3D" id="3.30.70.940">
    <property type="entry name" value="NusG, N-terminal domain"/>
    <property type="match status" value="1"/>
</dbReference>
<proteinExistence type="inferred from homology"/>
<evidence type="ECO:0000256" key="10">
    <source>
        <dbReference type="SAM" id="MobiDB-lite"/>
    </source>
</evidence>
<dbReference type="InterPro" id="IPR041976">
    <property type="entry name" value="KOW_Spt5_3"/>
</dbReference>
<dbReference type="OrthoDB" id="28901at2759"/>
<reference evidence="14" key="1">
    <citation type="journal article" date="2020" name="Stud. Mycol.">
        <title>101 Dothideomycetes genomes: a test case for predicting lifestyles and emergence of pathogens.</title>
        <authorList>
            <person name="Haridas S."/>
            <person name="Albert R."/>
            <person name="Binder M."/>
            <person name="Bloem J."/>
            <person name="Labutti K."/>
            <person name="Salamov A."/>
            <person name="Andreopoulos B."/>
            <person name="Baker S."/>
            <person name="Barry K."/>
            <person name="Bills G."/>
            <person name="Bluhm B."/>
            <person name="Cannon C."/>
            <person name="Castanera R."/>
            <person name="Culley D."/>
            <person name="Daum C."/>
            <person name="Ezra D."/>
            <person name="Gonzalez J."/>
            <person name="Henrissat B."/>
            <person name="Kuo A."/>
            <person name="Liang C."/>
            <person name="Lipzen A."/>
            <person name="Lutzoni F."/>
            <person name="Magnuson J."/>
            <person name="Mondo S."/>
            <person name="Nolan M."/>
            <person name="Ohm R."/>
            <person name="Pangilinan J."/>
            <person name="Park H.-J."/>
            <person name="Ramirez L."/>
            <person name="Alfaro M."/>
            <person name="Sun H."/>
            <person name="Tritt A."/>
            <person name="Yoshinaga Y."/>
            <person name="Zwiers L.-H."/>
            <person name="Turgeon B."/>
            <person name="Goodwin S."/>
            <person name="Spatafora J."/>
            <person name="Crous P."/>
            <person name="Grigoriev I."/>
        </authorList>
    </citation>
    <scope>NUCLEOTIDE SEQUENCE</scope>
    <source>
        <strain evidence="14">CBS 113979</strain>
    </source>
</reference>
<feature type="compositionally biased region" description="Acidic residues" evidence="10">
    <location>
        <begin position="1"/>
        <end position="11"/>
    </location>
</feature>
<evidence type="ECO:0000256" key="5">
    <source>
        <dbReference type="ARBA" id="ARBA00023163"/>
    </source>
</evidence>
<dbReference type="GO" id="GO:0032784">
    <property type="term" value="P:regulation of DNA-templated transcription elongation"/>
    <property type="evidence" value="ECO:0007669"/>
    <property type="project" value="InterPro"/>
</dbReference>
<dbReference type="InterPro" id="IPR022581">
    <property type="entry name" value="Spt5_N"/>
</dbReference>
<keyword evidence="15" id="KW-1185">Reference proteome</keyword>
<dbReference type="InterPro" id="IPR024945">
    <property type="entry name" value="Spt5_C_dom"/>
</dbReference>
<dbReference type="InterPro" id="IPR041973">
    <property type="entry name" value="KOW_Spt5_1"/>
</dbReference>
<dbReference type="InterPro" id="IPR039385">
    <property type="entry name" value="NGN_Euk"/>
</dbReference>
<accession>A0A6G1HB62</accession>
<comment type="subcellular location">
    <subcellularLocation>
        <location evidence="1 9">Nucleus</location>
    </subcellularLocation>
</comment>
<evidence type="ECO:0000256" key="3">
    <source>
        <dbReference type="ARBA" id="ARBA00020181"/>
    </source>
</evidence>
<dbReference type="InterPro" id="IPR008991">
    <property type="entry name" value="Translation_prot_SH3-like_sf"/>
</dbReference>
<dbReference type="Pfam" id="PF23042">
    <property type="entry name" value="KOW1_SPT5"/>
    <property type="match status" value="1"/>
</dbReference>
<dbReference type="InterPro" id="IPR017071">
    <property type="entry name" value="TF_Spt5_eukaryote"/>
</dbReference>
<evidence type="ECO:0000259" key="13">
    <source>
        <dbReference type="SMART" id="SM01104"/>
    </source>
</evidence>
<dbReference type="InterPro" id="IPR005824">
    <property type="entry name" value="KOW"/>
</dbReference>
<dbReference type="InterPro" id="IPR039659">
    <property type="entry name" value="SPT5"/>
</dbReference>
<feature type="region of interest" description="Disordered" evidence="10">
    <location>
        <begin position="1"/>
        <end position="171"/>
    </location>
</feature>